<reference evidence="1 2" key="1">
    <citation type="submission" date="2017-08" db="EMBL/GenBank/DDBJ databases">
        <title>Infants hospitalized years apart are colonized by the same room-sourced microbial strains.</title>
        <authorList>
            <person name="Brooks B."/>
            <person name="Olm M.R."/>
            <person name="Firek B.A."/>
            <person name="Baker R."/>
            <person name="Thomas B.C."/>
            <person name="Morowitz M.J."/>
            <person name="Banfield J.F."/>
        </authorList>
    </citation>
    <scope>NUCLEOTIDE SEQUENCE [LARGE SCALE GENOMIC DNA]</scope>
    <source>
        <strain evidence="1">S2_018_000_R2_104</strain>
    </source>
</reference>
<evidence type="ECO:0000313" key="1">
    <source>
        <dbReference type="EMBL" id="PZO88479.1"/>
    </source>
</evidence>
<name>A0A2W5A7M3_9BACT</name>
<accession>A0A2W5A7M3</accession>
<organism evidence="1 2">
    <name type="scientific">Micavibrio aeruginosavorus</name>
    <dbReference type="NCBI Taxonomy" id="349221"/>
    <lineage>
        <taxon>Bacteria</taxon>
        <taxon>Pseudomonadati</taxon>
        <taxon>Bdellovibrionota</taxon>
        <taxon>Bdellovibrionia</taxon>
        <taxon>Bdellovibrionales</taxon>
        <taxon>Pseudobdellovibrionaceae</taxon>
        <taxon>Micavibrio</taxon>
    </lineage>
</organism>
<proteinExistence type="predicted"/>
<sequence>MPLIILHDLDDDEVLVNTDTLTAAKRKYPDERSQISEPFTKLYFVSKDKTMESLGFPDSVKETPAEIVSLSKQ</sequence>
<protein>
    <submittedName>
        <fullName evidence="1">Uncharacterized protein</fullName>
    </submittedName>
</protein>
<dbReference type="AlphaFoldDB" id="A0A2W5A7M3"/>
<dbReference type="EMBL" id="QFNK01000016">
    <property type="protein sequence ID" value="PZO88479.1"/>
    <property type="molecule type" value="Genomic_DNA"/>
</dbReference>
<dbReference type="Proteomes" id="UP000249557">
    <property type="component" value="Unassembled WGS sequence"/>
</dbReference>
<gene>
    <name evidence="1" type="ORF">DI626_01665</name>
</gene>
<comment type="caution">
    <text evidence="1">The sequence shown here is derived from an EMBL/GenBank/DDBJ whole genome shotgun (WGS) entry which is preliminary data.</text>
</comment>
<evidence type="ECO:0000313" key="2">
    <source>
        <dbReference type="Proteomes" id="UP000249557"/>
    </source>
</evidence>